<reference evidence="4" key="1">
    <citation type="journal article" date="2009" name="Genome Res.">
        <title>Comparative genomic analyses of the human fungal pathogens Coccidioides and their relatives.</title>
        <authorList>
            <person name="Sharpton T.J."/>
            <person name="Stajich J.E."/>
            <person name="Rounsley S.D."/>
            <person name="Gardner M.J."/>
            <person name="Wortman J.R."/>
            <person name="Jordar V.S."/>
            <person name="Maiti R."/>
            <person name="Kodira C.D."/>
            <person name="Neafsey D.E."/>
            <person name="Zeng Q."/>
            <person name="Hung C.-Y."/>
            <person name="McMahan C."/>
            <person name="Muszewska A."/>
            <person name="Grynberg M."/>
            <person name="Mandel M.A."/>
            <person name="Kellner E.M."/>
            <person name="Barker B.M."/>
            <person name="Galgiani J.N."/>
            <person name="Orbach M.J."/>
            <person name="Kirkland T.N."/>
            <person name="Cole G.T."/>
            <person name="Henn M.R."/>
            <person name="Birren B.W."/>
            <person name="Taylor J.W."/>
        </authorList>
    </citation>
    <scope>NUCLEOTIDE SEQUENCE [LARGE SCALE GENOMIC DNA]</scope>
    <source>
        <strain evidence="4">UAMH 1704</strain>
    </source>
</reference>
<dbReference type="GO" id="GO:0006644">
    <property type="term" value="P:phospholipid metabolic process"/>
    <property type="evidence" value="ECO:0007669"/>
    <property type="project" value="InterPro"/>
</dbReference>
<dbReference type="OrthoDB" id="5120271at2759"/>
<dbReference type="Gene3D" id="1.20.90.10">
    <property type="entry name" value="Phospholipase A2 domain"/>
    <property type="match status" value="1"/>
</dbReference>
<name>C4JJ58_UNCRE</name>
<dbReference type="VEuPathDB" id="FungiDB:UREG_01665"/>
<feature type="region of interest" description="Disordered" evidence="1">
    <location>
        <begin position="213"/>
        <end position="232"/>
    </location>
</feature>
<dbReference type="GO" id="GO:0004623">
    <property type="term" value="F:phospholipase A2 activity"/>
    <property type="evidence" value="ECO:0007669"/>
    <property type="project" value="InterPro"/>
</dbReference>
<evidence type="ECO:0000256" key="2">
    <source>
        <dbReference type="SAM" id="SignalP"/>
    </source>
</evidence>
<keyword evidence="4" id="KW-1185">Reference proteome</keyword>
<protein>
    <recommendedName>
        <fullName evidence="5">Secretory phospholipase A2</fullName>
    </recommendedName>
</protein>
<dbReference type="Proteomes" id="UP000002058">
    <property type="component" value="Unassembled WGS sequence"/>
</dbReference>
<feature type="chain" id="PRO_5002937734" description="Secretory phospholipase A2" evidence="2">
    <location>
        <begin position="21"/>
        <end position="268"/>
    </location>
</feature>
<proteinExistence type="predicted"/>
<dbReference type="SUPFAM" id="SSF48619">
    <property type="entry name" value="Phospholipase A2, PLA2"/>
    <property type="match status" value="1"/>
</dbReference>
<gene>
    <name evidence="3" type="ORF">UREG_01665</name>
</gene>
<dbReference type="InParanoid" id="C4JJ58"/>
<dbReference type="AlphaFoldDB" id="C4JJ58"/>
<dbReference type="Pfam" id="PF09056">
    <property type="entry name" value="Phospholip_A2_3"/>
    <property type="match status" value="1"/>
</dbReference>
<evidence type="ECO:0000313" key="4">
    <source>
        <dbReference type="Proteomes" id="UP000002058"/>
    </source>
</evidence>
<dbReference type="RefSeq" id="XP_002542149.1">
    <property type="nucleotide sequence ID" value="XM_002542103.1"/>
</dbReference>
<sequence length="268" mass="30197">MKLNTLPLFFLGFFSPPALSAPVESGTTAASLSTRADACTVALTDQYMFKDPITTFQSHRNAKQPSCFDWSSDNCTSSPDKPVGFNFIPSCQRHDFGYRNTKKQGRFNETIRKRIDDMFKSDLYKECSQYSGWESWKGVKCREIANVYYEAVRRRPAQPMIGLGWPLTHPSFCQGRASSSGSQTSLFRSRDDGRAANLRSLEKQALIDHLSRPNIPSNHLEVGPGAQESQTKRVFAPTQSLRTAMFDTRSHWCESFEARSAQLHGLDC</sequence>
<evidence type="ECO:0008006" key="5">
    <source>
        <dbReference type="Google" id="ProtNLM"/>
    </source>
</evidence>
<dbReference type="eggNOG" id="ENOG502S8PP">
    <property type="taxonomic scope" value="Eukaryota"/>
</dbReference>
<dbReference type="EMBL" id="CH476615">
    <property type="protein sequence ID" value="EEP76816.1"/>
    <property type="molecule type" value="Genomic_DNA"/>
</dbReference>
<dbReference type="GO" id="GO:0050482">
    <property type="term" value="P:arachidonate secretion"/>
    <property type="evidence" value="ECO:0007669"/>
    <property type="project" value="InterPro"/>
</dbReference>
<dbReference type="GeneID" id="8438714"/>
<evidence type="ECO:0000256" key="1">
    <source>
        <dbReference type="SAM" id="MobiDB-lite"/>
    </source>
</evidence>
<keyword evidence="2" id="KW-0732">Signal</keyword>
<dbReference type="InterPro" id="IPR036444">
    <property type="entry name" value="PLipase_A2_dom_sf"/>
</dbReference>
<evidence type="ECO:0000313" key="3">
    <source>
        <dbReference type="EMBL" id="EEP76816.1"/>
    </source>
</evidence>
<accession>C4JJ58</accession>
<organism evidence="3 4">
    <name type="scientific">Uncinocarpus reesii (strain UAMH 1704)</name>
    <dbReference type="NCBI Taxonomy" id="336963"/>
    <lineage>
        <taxon>Eukaryota</taxon>
        <taxon>Fungi</taxon>
        <taxon>Dikarya</taxon>
        <taxon>Ascomycota</taxon>
        <taxon>Pezizomycotina</taxon>
        <taxon>Eurotiomycetes</taxon>
        <taxon>Eurotiomycetidae</taxon>
        <taxon>Onygenales</taxon>
        <taxon>Onygenaceae</taxon>
        <taxon>Uncinocarpus</taxon>
    </lineage>
</organism>
<dbReference type="InterPro" id="IPR015141">
    <property type="entry name" value="PLipase_A2_prok/fun"/>
</dbReference>
<dbReference type="HOGENOM" id="CLU_1038983_0_0_1"/>
<feature type="signal peptide" evidence="2">
    <location>
        <begin position="1"/>
        <end position="20"/>
    </location>
</feature>
<dbReference type="KEGG" id="ure:UREG_01665"/>